<evidence type="ECO:0000313" key="1">
    <source>
        <dbReference type="EMBL" id="KAH0552573.1"/>
    </source>
</evidence>
<dbReference type="EMBL" id="JAHXZJ010001492">
    <property type="protein sequence ID" value="KAH0552573.1"/>
    <property type="molecule type" value="Genomic_DNA"/>
</dbReference>
<name>A0AAV7IHS3_COTGL</name>
<comment type="caution">
    <text evidence="1">The sequence shown here is derived from an EMBL/GenBank/DDBJ whole genome shotgun (WGS) entry which is preliminary data.</text>
</comment>
<dbReference type="Proteomes" id="UP000826195">
    <property type="component" value="Unassembled WGS sequence"/>
</dbReference>
<evidence type="ECO:0000313" key="2">
    <source>
        <dbReference type="Proteomes" id="UP000826195"/>
    </source>
</evidence>
<keyword evidence="2" id="KW-1185">Reference proteome</keyword>
<reference evidence="1 2" key="1">
    <citation type="journal article" date="2021" name="J. Hered.">
        <title>A chromosome-level genome assembly of the parasitoid wasp, Cotesia glomerata (Hymenoptera: Braconidae).</title>
        <authorList>
            <person name="Pinto B.J."/>
            <person name="Weis J.J."/>
            <person name="Gamble T."/>
            <person name="Ode P.J."/>
            <person name="Paul R."/>
            <person name="Zaspel J.M."/>
        </authorList>
    </citation>
    <scope>NUCLEOTIDE SEQUENCE [LARGE SCALE GENOMIC DNA]</scope>
    <source>
        <strain evidence="1">CgM1</strain>
    </source>
</reference>
<accession>A0AAV7IHS3</accession>
<dbReference type="AlphaFoldDB" id="A0AAV7IHS3"/>
<gene>
    <name evidence="1" type="ORF">KQX54_012864</name>
</gene>
<organism evidence="1 2">
    <name type="scientific">Cotesia glomerata</name>
    <name type="common">Lepidopteran parasitic wasp</name>
    <name type="synonym">Apanteles glomeratus</name>
    <dbReference type="NCBI Taxonomy" id="32391"/>
    <lineage>
        <taxon>Eukaryota</taxon>
        <taxon>Metazoa</taxon>
        <taxon>Ecdysozoa</taxon>
        <taxon>Arthropoda</taxon>
        <taxon>Hexapoda</taxon>
        <taxon>Insecta</taxon>
        <taxon>Pterygota</taxon>
        <taxon>Neoptera</taxon>
        <taxon>Endopterygota</taxon>
        <taxon>Hymenoptera</taxon>
        <taxon>Apocrita</taxon>
        <taxon>Ichneumonoidea</taxon>
        <taxon>Braconidae</taxon>
        <taxon>Microgastrinae</taxon>
        <taxon>Cotesia</taxon>
    </lineage>
</organism>
<protein>
    <submittedName>
        <fullName evidence="1">Uncharacterized protein</fullName>
    </submittedName>
</protein>
<sequence>MIIWENRRKISVRYRRPKNGPISLKNVKTKFSVLTGIEALLRQFQIKHCVHNLDGNHARGRVRQFSDISLNLALYCADGPTGYCLELFCYLAKSPVTRSAESLARYLVKRKKLKHGDQQDDQYDLQREKN</sequence>
<proteinExistence type="predicted"/>